<name>A0A918HHF9_9ACTN</name>
<comment type="caution">
    <text evidence="1">The sequence shown here is derived from an EMBL/GenBank/DDBJ whole genome shotgun (WGS) entry which is preliminary data.</text>
</comment>
<dbReference type="GO" id="GO:0016491">
    <property type="term" value="F:oxidoreductase activity"/>
    <property type="evidence" value="ECO:0007669"/>
    <property type="project" value="InterPro"/>
</dbReference>
<organism evidence="1 2">
    <name type="scientific">Streptomyces phaeofaciens</name>
    <dbReference type="NCBI Taxonomy" id="68254"/>
    <lineage>
        <taxon>Bacteria</taxon>
        <taxon>Bacillati</taxon>
        <taxon>Actinomycetota</taxon>
        <taxon>Actinomycetes</taxon>
        <taxon>Kitasatosporales</taxon>
        <taxon>Streptomycetaceae</taxon>
        <taxon>Streptomyces</taxon>
    </lineage>
</organism>
<dbReference type="RefSeq" id="WP_189713297.1">
    <property type="nucleotide sequence ID" value="NZ_BMSA01000014.1"/>
</dbReference>
<protein>
    <submittedName>
        <fullName evidence="1">Nitroreductase</fullName>
    </submittedName>
</protein>
<gene>
    <name evidence="1" type="ORF">GCM10010226_46670</name>
</gene>
<dbReference type="NCBIfam" id="TIGR00026">
    <property type="entry name" value="hi_GC_TIGR00026"/>
    <property type="match status" value="1"/>
</dbReference>
<keyword evidence="2" id="KW-1185">Reference proteome</keyword>
<dbReference type="AlphaFoldDB" id="A0A918HHF9"/>
<dbReference type="Gene3D" id="2.30.110.10">
    <property type="entry name" value="Electron Transport, Fmn-binding Protein, Chain A"/>
    <property type="match status" value="1"/>
</dbReference>
<sequence length="135" mass="15261">MSRPPTDLRFRATTAFQRYVANPLLRRLPFHTVLETTGRVSGLPRRTPLGGRRVGDTFWLVSEFGERSQYVRNILADPRVRVRLRGRWYTGTAHPLPDDDPVARLRTLPRVNSTGVRALGTNLLTIRVDLDGDGA</sequence>
<dbReference type="EMBL" id="BMSA01000014">
    <property type="protein sequence ID" value="GGT63690.1"/>
    <property type="molecule type" value="Genomic_DNA"/>
</dbReference>
<evidence type="ECO:0000313" key="2">
    <source>
        <dbReference type="Proteomes" id="UP000646776"/>
    </source>
</evidence>
<accession>A0A918HHF9</accession>
<reference evidence="1" key="2">
    <citation type="submission" date="2020-09" db="EMBL/GenBank/DDBJ databases">
        <authorList>
            <person name="Sun Q."/>
            <person name="Ohkuma M."/>
        </authorList>
    </citation>
    <scope>NUCLEOTIDE SEQUENCE</scope>
    <source>
        <strain evidence="1">JCM 4125</strain>
    </source>
</reference>
<dbReference type="SUPFAM" id="SSF50475">
    <property type="entry name" value="FMN-binding split barrel"/>
    <property type="match status" value="1"/>
</dbReference>
<reference evidence="1" key="1">
    <citation type="journal article" date="2014" name="Int. J. Syst. Evol. Microbiol.">
        <title>Complete genome sequence of Corynebacterium casei LMG S-19264T (=DSM 44701T), isolated from a smear-ripened cheese.</title>
        <authorList>
            <consortium name="US DOE Joint Genome Institute (JGI-PGF)"/>
            <person name="Walter F."/>
            <person name="Albersmeier A."/>
            <person name="Kalinowski J."/>
            <person name="Ruckert C."/>
        </authorList>
    </citation>
    <scope>NUCLEOTIDE SEQUENCE</scope>
    <source>
        <strain evidence="1">JCM 4125</strain>
    </source>
</reference>
<evidence type="ECO:0000313" key="1">
    <source>
        <dbReference type="EMBL" id="GGT63690.1"/>
    </source>
</evidence>
<proteinExistence type="predicted"/>
<dbReference type="Proteomes" id="UP000646776">
    <property type="component" value="Unassembled WGS sequence"/>
</dbReference>
<dbReference type="Pfam" id="PF04075">
    <property type="entry name" value="F420H2_quin_red"/>
    <property type="match status" value="1"/>
</dbReference>
<dbReference type="InterPro" id="IPR012349">
    <property type="entry name" value="Split_barrel_FMN-bd"/>
</dbReference>
<dbReference type="InterPro" id="IPR004378">
    <property type="entry name" value="F420H2_quin_Rdtase"/>
</dbReference>